<gene>
    <name evidence="2" type="ORF">GQA94_01650</name>
</gene>
<evidence type="ECO:0000313" key="2">
    <source>
        <dbReference type="EMBL" id="QGZ28829.1"/>
    </source>
</evidence>
<sequence length="694" mass="78150">MRRSCTFLAMMWMASASHAESLPLSRLLDTVEAAPVVRAVDAELTALDSLRQQREAEAGWQWFASAGAGRYRELVTEDVRDDYQGRDLALGLRHPLLGSLHRQLDAVKVVESERQQQQARRSLYRAQQRLALRSAYADWWRAQQESRWCEGHADSVQRSRDQLAERVRGGWLLASEARLLDGRWQALQRRCSESGQVLEETRYQLSVSSGQPVEAPLQAVPETLATTAQPLSAWLNGLEAHPRLDARREQLRLAEQSRHTPWYTGIDSSFSVAQSYEDRNGGSKPGSGLVASISLSAPFDPLAYGKARGDEREARHQAAMAQLQAERDLLVQAIGQALGAHRHAADELLEARQQRDAAALAVREQRLRLENSVDQAYAGAMSAALDQAYSELRLIAAWHGLWLRQAALQLFLDDSEVHPAMLGPVQLDWREWATNDAPVALMQPDRWRRGTYVWDSRRLLDANSRADELASLVQAGMQRIYLGLSAAQLAAPDRLKDQLQVTLSEARSQGLEVALLLGDPDWLLPARRQGLIDVLATLALLPFSALHLDLEVEQLGWPVPTARLQDWMDTLAEVAQASHWPVEISSHHRWFAAPRPGEYCVPCRLDQRGVRQISLMIYTRNPERSAELAQGIARRWPGLSFRLAQSVEPQLPAEQTWSGQSRAQLHAQEARWRQRLHAASITGIDWQDWSYYPH</sequence>
<proteinExistence type="predicted"/>
<feature type="signal peptide" evidence="1">
    <location>
        <begin position="1"/>
        <end position="19"/>
    </location>
</feature>
<feature type="chain" id="PRO_5026217738" description="TolC family protein" evidence="1">
    <location>
        <begin position="20"/>
        <end position="694"/>
    </location>
</feature>
<keyword evidence="1" id="KW-0732">Signal</keyword>
<dbReference type="EMBL" id="CP046902">
    <property type="protein sequence ID" value="QGZ28829.1"/>
    <property type="molecule type" value="Genomic_DNA"/>
</dbReference>
<dbReference type="AlphaFoldDB" id="A0A6I6LD62"/>
<reference evidence="2 3" key="1">
    <citation type="submission" date="2019-12" db="EMBL/GenBank/DDBJ databases">
        <title>Complete genome sequence of Pseudomonas stutzeri.</title>
        <authorList>
            <person name="Lim S.R."/>
            <person name="Kim J.H."/>
        </authorList>
    </citation>
    <scope>NUCLEOTIDE SEQUENCE [LARGE SCALE GENOMIC DNA]</scope>
    <source>
        <strain evidence="2 3">PM101005</strain>
    </source>
</reference>
<dbReference type="SUPFAM" id="SSF56954">
    <property type="entry name" value="Outer membrane efflux proteins (OEP)"/>
    <property type="match status" value="1"/>
</dbReference>
<dbReference type="Gene3D" id="1.20.1600.10">
    <property type="entry name" value="Outer membrane efflux proteins (OEP)"/>
    <property type="match status" value="1"/>
</dbReference>
<evidence type="ECO:0008006" key="4">
    <source>
        <dbReference type="Google" id="ProtNLM"/>
    </source>
</evidence>
<evidence type="ECO:0000313" key="3">
    <source>
        <dbReference type="Proteomes" id="UP000438983"/>
    </source>
</evidence>
<protein>
    <recommendedName>
        <fullName evidence="4">TolC family protein</fullName>
    </recommendedName>
</protein>
<evidence type="ECO:0000256" key="1">
    <source>
        <dbReference type="SAM" id="SignalP"/>
    </source>
</evidence>
<organism evidence="2 3">
    <name type="scientific">Stutzerimonas stutzeri</name>
    <name type="common">Pseudomonas stutzeri</name>
    <dbReference type="NCBI Taxonomy" id="316"/>
    <lineage>
        <taxon>Bacteria</taxon>
        <taxon>Pseudomonadati</taxon>
        <taxon>Pseudomonadota</taxon>
        <taxon>Gammaproteobacteria</taxon>
        <taxon>Pseudomonadales</taxon>
        <taxon>Pseudomonadaceae</taxon>
        <taxon>Stutzerimonas</taxon>
    </lineage>
</organism>
<dbReference type="Proteomes" id="UP000438983">
    <property type="component" value="Chromosome"/>
</dbReference>
<dbReference type="RefSeq" id="WP_158186428.1">
    <property type="nucleotide sequence ID" value="NZ_CP046902.1"/>
</dbReference>
<name>A0A6I6LD62_STUST</name>
<accession>A0A6I6LD62</accession>
<dbReference type="OrthoDB" id="7054537at2"/>